<dbReference type="AlphaFoldDB" id="A0A0R2LFK5"/>
<organism evidence="3 4">
    <name type="scientific">Ligilactobacillus pobuzihii</name>
    <dbReference type="NCBI Taxonomy" id="449659"/>
    <lineage>
        <taxon>Bacteria</taxon>
        <taxon>Bacillati</taxon>
        <taxon>Bacillota</taxon>
        <taxon>Bacilli</taxon>
        <taxon>Lactobacillales</taxon>
        <taxon>Lactobacillaceae</taxon>
        <taxon>Ligilactobacillus</taxon>
    </lineage>
</organism>
<dbReference type="EMBL" id="JQCN01000018">
    <property type="protein sequence ID" value="KRO00680.1"/>
    <property type="molecule type" value="Genomic_DNA"/>
</dbReference>
<dbReference type="Proteomes" id="UP000051886">
    <property type="component" value="Unassembled WGS sequence"/>
</dbReference>
<feature type="region of interest" description="Disordered" evidence="1">
    <location>
        <begin position="172"/>
        <end position="234"/>
    </location>
</feature>
<dbReference type="PATRIC" id="fig|449659.4.peg.1374"/>
<protein>
    <recommendedName>
        <fullName evidence="2">Gram-positive pilin subunit D1 N-terminal domain-containing protein</fullName>
    </recommendedName>
</protein>
<evidence type="ECO:0000256" key="1">
    <source>
        <dbReference type="SAM" id="MobiDB-lite"/>
    </source>
</evidence>
<sequence length="269" mass="29064">MVVNKIFKTSLLTLFAVVFSWFLLMPSIRADNLAEQTTVILHHGKLNSSGNTDGINTNFIVYDITKQYQEVGQTETAQEQFFEKIAGMNATQITSYVSKNALNRIAEIQTDASGRTPAFIVNSNVKAALIVQNGTSQNTAGEQITSQPLVLSFPVVDDNGIVQSSVDVYTKSTLVPPNKPEEPTPNQPGHPGVPNKPEEPTPNLPSHPGVPNKPEKPANPGNPTPGGHLPTTGAFKRNSIWIGLVLIVSGLVASKVIKRKGEFSDEKEE</sequence>
<gene>
    <name evidence="3" type="ORF">IV66_GL001357</name>
</gene>
<accession>A0A0R2LFK5</accession>
<name>A0A0R2LFK5_9LACO</name>
<dbReference type="STRING" id="449659.IV66_GL001357"/>
<reference evidence="3 4" key="1">
    <citation type="journal article" date="2015" name="Genome Announc.">
        <title>Expanding the biotechnology potential of lactobacilli through comparative genomics of 213 strains and associated genera.</title>
        <authorList>
            <person name="Sun Z."/>
            <person name="Harris H.M."/>
            <person name="McCann A."/>
            <person name="Guo C."/>
            <person name="Argimon S."/>
            <person name="Zhang W."/>
            <person name="Yang X."/>
            <person name="Jeffery I.B."/>
            <person name="Cooney J.C."/>
            <person name="Kagawa T.F."/>
            <person name="Liu W."/>
            <person name="Song Y."/>
            <person name="Salvetti E."/>
            <person name="Wrobel A."/>
            <person name="Rasinkangas P."/>
            <person name="Parkhill J."/>
            <person name="Rea M.C."/>
            <person name="O'Sullivan O."/>
            <person name="Ritari J."/>
            <person name="Douillard F.P."/>
            <person name="Paul Ross R."/>
            <person name="Yang R."/>
            <person name="Briner A.E."/>
            <person name="Felis G.E."/>
            <person name="de Vos W.M."/>
            <person name="Barrangou R."/>
            <person name="Klaenhammer T.R."/>
            <person name="Caufield P.W."/>
            <person name="Cui Y."/>
            <person name="Zhang H."/>
            <person name="O'Toole P.W."/>
        </authorList>
    </citation>
    <scope>NUCLEOTIDE SEQUENCE [LARGE SCALE GENOMIC DNA]</scope>
    <source>
        <strain evidence="3 4">NBRC 103219</strain>
    </source>
</reference>
<evidence type="ECO:0000259" key="2">
    <source>
        <dbReference type="Pfam" id="PF16555"/>
    </source>
</evidence>
<dbReference type="RefSeq" id="WP_017867446.1">
    <property type="nucleotide sequence ID" value="NZ_BJYB01000017.1"/>
</dbReference>
<keyword evidence="4" id="KW-1185">Reference proteome</keyword>
<evidence type="ECO:0000313" key="3">
    <source>
        <dbReference type="EMBL" id="KRO00680.1"/>
    </source>
</evidence>
<evidence type="ECO:0000313" key="4">
    <source>
        <dbReference type="Proteomes" id="UP000051886"/>
    </source>
</evidence>
<feature type="domain" description="Gram-positive pilin subunit D1 N-terminal" evidence="2">
    <location>
        <begin position="57"/>
        <end position="171"/>
    </location>
</feature>
<dbReference type="InterPro" id="IPR032364">
    <property type="entry name" value="GramPos_pilinD1_N"/>
</dbReference>
<dbReference type="Pfam" id="PF16555">
    <property type="entry name" value="GramPos_pilinD1"/>
    <property type="match status" value="1"/>
</dbReference>
<proteinExistence type="predicted"/>
<comment type="caution">
    <text evidence="3">The sequence shown here is derived from an EMBL/GenBank/DDBJ whole genome shotgun (WGS) entry which is preliminary data.</text>
</comment>